<dbReference type="Pfam" id="PF01607">
    <property type="entry name" value="CBM_14"/>
    <property type="match status" value="1"/>
</dbReference>
<proteinExistence type="predicted"/>
<evidence type="ECO:0000256" key="2">
    <source>
        <dbReference type="ARBA" id="ARBA00022729"/>
    </source>
</evidence>
<keyword evidence="2 6" id="KW-0732">Signal</keyword>
<dbReference type="PANTHER" id="PTHR23301:SF0">
    <property type="entry name" value="CHITIN-BINDING TYPE-2 DOMAIN-CONTAINING PROTEIN-RELATED"/>
    <property type="match status" value="1"/>
</dbReference>
<evidence type="ECO:0000256" key="6">
    <source>
        <dbReference type="SAM" id="SignalP"/>
    </source>
</evidence>
<dbReference type="InterPro" id="IPR002557">
    <property type="entry name" value="Chitin-bd_dom"/>
</dbReference>
<dbReference type="Gene3D" id="2.170.140.10">
    <property type="entry name" value="Chitin binding domain"/>
    <property type="match status" value="1"/>
</dbReference>
<comment type="caution">
    <text evidence="8">The sequence shown here is derived from an EMBL/GenBank/DDBJ whole genome shotgun (WGS) entry which is preliminary data.</text>
</comment>
<dbReference type="EMBL" id="LNIX01000005">
    <property type="protein sequence ID" value="OXA53933.1"/>
    <property type="molecule type" value="Genomic_DNA"/>
</dbReference>
<dbReference type="InterPro" id="IPR015915">
    <property type="entry name" value="Kelch-typ_b-propeller"/>
</dbReference>
<protein>
    <submittedName>
        <fullName evidence="8">Endochitinase</fullName>
    </submittedName>
</protein>
<dbReference type="SUPFAM" id="SSF50965">
    <property type="entry name" value="Galactose oxidase, central domain"/>
    <property type="match status" value="1"/>
</dbReference>
<evidence type="ECO:0000256" key="3">
    <source>
        <dbReference type="ARBA" id="ARBA00022737"/>
    </source>
</evidence>
<evidence type="ECO:0000256" key="1">
    <source>
        <dbReference type="ARBA" id="ARBA00022669"/>
    </source>
</evidence>
<dbReference type="GO" id="GO:0008061">
    <property type="term" value="F:chitin binding"/>
    <property type="evidence" value="ECO:0007669"/>
    <property type="project" value="UniProtKB-KW"/>
</dbReference>
<dbReference type="InterPro" id="IPR036508">
    <property type="entry name" value="Chitin-bd_dom_sf"/>
</dbReference>
<keyword evidence="3" id="KW-0677">Repeat</keyword>
<feature type="signal peptide" evidence="6">
    <location>
        <begin position="1"/>
        <end position="18"/>
    </location>
</feature>
<evidence type="ECO:0000256" key="4">
    <source>
        <dbReference type="ARBA" id="ARBA00023157"/>
    </source>
</evidence>
<evidence type="ECO:0000256" key="5">
    <source>
        <dbReference type="ARBA" id="ARBA00023180"/>
    </source>
</evidence>
<dbReference type="PANTHER" id="PTHR23301">
    <property type="entry name" value="CHITIN BINDING PERITROPHIN-A"/>
    <property type="match status" value="1"/>
</dbReference>
<dbReference type="SUPFAM" id="SSF57625">
    <property type="entry name" value="Invertebrate chitin-binding proteins"/>
    <property type="match status" value="1"/>
</dbReference>
<evidence type="ECO:0000259" key="7">
    <source>
        <dbReference type="PROSITE" id="PS50940"/>
    </source>
</evidence>
<keyword evidence="5" id="KW-0325">Glycoprotein</keyword>
<evidence type="ECO:0000313" key="8">
    <source>
        <dbReference type="EMBL" id="OXA53933.1"/>
    </source>
</evidence>
<organism evidence="8 9">
    <name type="scientific">Folsomia candida</name>
    <name type="common">Springtail</name>
    <dbReference type="NCBI Taxonomy" id="158441"/>
    <lineage>
        <taxon>Eukaryota</taxon>
        <taxon>Metazoa</taxon>
        <taxon>Ecdysozoa</taxon>
        <taxon>Arthropoda</taxon>
        <taxon>Hexapoda</taxon>
        <taxon>Collembola</taxon>
        <taxon>Entomobryomorpha</taxon>
        <taxon>Isotomoidea</taxon>
        <taxon>Isotomidae</taxon>
        <taxon>Proisotominae</taxon>
        <taxon>Folsomia</taxon>
    </lineage>
</organism>
<reference evidence="8 9" key="1">
    <citation type="submission" date="2015-12" db="EMBL/GenBank/DDBJ databases">
        <title>The genome of Folsomia candida.</title>
        <authorList>
            <person name="Faddeeva A."/>
            <person name="Derks M.F."/>
            <person name="Anvar Y."/>
            <person name="Smit S."/>
            <person name="Van Straalen N."/>
            <person name="Roelofs D."/>
        </authorList>
    </citation>
    <scope>NUCLEOTIDE SEQUENCE [LARGE SCALE GENOMIC DNA]</scope>
    <source>
        <strain evidence="8 9">VU population</strain>
        <tissue evidence="8">Whole body</tissue>
    </source>
</reference>
<keyword evidence="4" id="KW-1015">Disulfide bond</keyword>
<feature type="chain" id="PRO_5012556322" evidence="6">
    <location>
        <begin position="19"/>
        <end position="421"/>
    </location>
</feature>
<evidence type="ECO:0000313" key="9">
    <source>
        <dbReference type="Proteomes" id="UP000198287"/>
    </source>
</evidence>
<dbReference type="AlphaFoldDB" id="A0A226E8Q0"/>
<dbReference type="GO" id="GO:0005576">
    <property type="term" value="C:extracellular region"/>
    <property type="evidence" value="ECO:0007669"/>
    <property type="project" value="InterPro"/>
</dbReference>
<keyword evidence="1" id="KW-0147">Chitin-binding</keyword>
<sequence>MSLYLILLTLLLCTHSLADLVPVEVSSKLPTVRFGTSAIYDGNDAIYVIGGFDTPAWMYLRDIVKYTISTGEVQLLATLPVGKRYVSTSMDDTTGDIYIHHGQTGSMVDPNGIYKYTPSTNTSYTNPVEIYVLGGISSPTNIGIFNMADHTVRNAGDLVRRYHFSGAVADGTGSAILVGNDFNDDYIGPGYPAARINLTSKITTYGTMPLPFILGTPAVVWDGAYAYVIGGYRNLTAGHFPHSIIKIDPTTLAYSVLPVSNFPGNATDRLMYISAVFVERLNRIYFFGGSASRVGLGDRDHDSIWYIELSPPAPTTTPARTTPEATTPEATMTTTEPIISTTTMRPDIFTCADKLDGMYPHPADCAKFINCNDNVTTVFDCPEPVLFDVETRRCVHPHLVDCLLSCVGREDEMYPHPYYSL</sequence>
<gene>
    <name evidence="8" type="ORF">Fcan01_11717</name>
</gene>
<keyword evidence="9" id="KW-1185">Reference proteome</keyword>
<dbReference type="InterPro" id="IPR051940">
    <property type="entry name" value="Chitin_bind-dev_reg"/>
</dbReference>
<dbReference type="InterPro" id="IPR011043">
    <property type="entry name" value="Gal_Oxase/kelch_b-propeller"/>
</dbReference>
<dbReference type="OrthoDB" id="6020543at2759"/>
<dbReference type="SMART" id="SM00494">
    <property type="entry name" value="ChtBD2"/>
    <property type="match status" value="1"/>
</dbReference>
<dbReference type="PROSITE" id="PS50940">
    <property type="entry name" value="CHIT_BIND_II"/>
    <property type="match status" value="1"/>
</dbReference>
<accession>A0A226E8Q0</accession>
<dbReference type="Gene3D" id="2.120.10.80">
    <property type="entry name" value="Kelch-type beta propeller"/>
    <property type="match status" value="2"/>
</dbReference>
<name>A0A226E8Q0_FOLCA</name>
<dbReference type="Proteomes" id="UP000198287">
    <property type="component" value="Unassembled WGS sequence"/>
</dbReference>
<feature type="domain" description="Chitin-binding type-2" evidence="7">
    <location>
        <begin position="348"/>
        <end position="404"/>
    </location>
</feature>